<dbReference type="GO" id="GO:0016020">
    <property type="term" value="C:membrane"/>
    <property type="evidence" value="ECO:0007669"/>
    <property type="project" value="UniProtKB-SubCell"/>
</dbReference>
<comment type="subcellular location">
    <subcellularLocation>
        <location evidence="1">Membrane</location>
    </subcellularLocation>
</comment>
<dbReference type="Pfam" id="PF05057">
    <property type="entry name" value="DUF676"/>
    <property type="match status" value="1"/>
</dbReference>
<keyword evidence="12" id="KW-1185">Reference proteome</keyword>
<evidence type="ECO:0000313" key="11">
    <source>
        <dbReference type="EMBL" id="CAI9778383.1"/>
    </source>
</evidence>
<evidence type="ECO:0000256" key="4">
    <source>
        <dbReference type="ARBA" id="ARBA00022448"/>
    </source>
</evidence>
<keyword evidence="8" id="KW-0066">ATP synthesis</keyword>
<dbReference type="Gene3D" id="1.10.520.20">
    <property type="entry name" value="N-terminal domain of the delta subunit of the F1F0-ATP synthase"/>
    <property type="match status" value="1"/>
</dbReference>
<evidence type="ECO:0000256" key="3">
    <source>
        <dbReference type="ARBA" id="ARBA00011648"/>
    </source>
</evidence>
<accession>A0AAD1ZZC8</accession>
<proteinExistence type="inferred from homology"/>
<evidence type="ECO:0000256" key="2">
    <source>
        <dbReference type="ARBA" id="ARBA00007046"/>
    </source>
</evidence>
<evidence type="ECO:0000256" key="7">
    <source>
        <dbReference type="ARBA" id="ARBA00023136"/>
    </source>
</evidence>
<dbReference type="InterPro" id="IPR000711">
    <property type="entry name" value="ATPase_OSCP/dsu"/>
</dbReference>
<gene>
    <name evidence="11" type="ORF">FPE_LOCUS25813</name>
</gene>
<comment type="similarity">
    <text evidence="2">Belongs to the ATPase delta chain family.</text>
</comment>
<feature type="domain" description="DUF676" evidence="10">
    <location>
        <begin position="139"/>
        <end position="188"/>
    </location>
</feature>
<keyword evidence="5" id="KW-0375">Hydrogen ion transport</keyword>
<name>A0AAD1ZZC8_9LAMI</name>
<evidence type="ECO:0000256" key="5">
    <source>
        <dbReference type="ARBA" id="ARBA00022781"/>
    </source>
</evidence>
<feature type="transmembrane region" description="Helical" evidence="9">
    <location>
        <begin position="238"/>
        <end position="255"/>
    </location>
</feature>
<dbReference type="PANTHER" id="PTHR11910">
    <property type="entry name" value="ATP SYNTHASE DELTA CHAIN"/>
    <property type="match status" value="1"/>
</dbReference>
<dbReference type="Pfam" id="PF00213">
    <property type="entry name" value="OSCP"/>
    <property type="match status" value="1"/>
</dbReference>
<comment type="subunit">
    <text evidence="3">F-type ATPases have 2 components, CF(1) - the catalytic core - and CF(0) - the membrane proton channel. CF(1) has five subunits: alpha(3), beta(3), gamma(1), delta(1), epsilon(1). CF(0) has three main subunits: a, b and c.</text>
</comment>
<evidence type="ECO:0000259" key="10">
    <source>
        <dbReference type="Pfam" id="PF05057"/>
    </source>
</evidence>
<protein>
    <recommendedName>
        <fullName evidence="10">DUF676 domain-containing protein</fullName>
    </recommendedName>
</protein>
<evidence type="ECO:0000313" key="12">
    <source>
        <dbReference type="Proteomes" id="UP000834106"/>
    </source>
</evidence>
<evidence type="ECO:0000256" key="1">
    <source>
        <dbReference type="ARBA" id="ARBA00004370"/>
    </source>
</evidence>
<sequence>MSGVPGNYASTLYIVVVKANVLDKVESELLTLVEASKRSPTFSQLMKDLSVIANTRVKAINDFCAQAKFVDITKIFLANCQLSSRARQQRSRGDAGHLNCIHVLSMLCNNLKVHKCNHCSNPDSNSRSSSSSGVFKFGNLKLASDWTFAAEQFVLKLPDKFFVHCSERNMAKLTLDGVDVMGKRLAEEYPQWNKSFLVSGLLVALLKRQGVGVKGASKSAPMNEEVPPLLEGGGKIEVSLLTCYLVILGLARLYLLR</sequence>
<dbReference type="SUPFAM" id="SSF47928">
    <property type="entry name" value="N-terminal domain of the delta subunit of the F1F0-ATP synthase"/>
    <property type="match status" value="1"/>
</dbReference>
<keyword evidence="9" id="KW-0812">Transmembrane</keyword>
<dbReference type="EMBL" id="OU503051">
    <property type="protein sequence ID" value="CAI9778383.1"/>
    <property type="molecule type" value="Genomic_DNA"/>
</dbReference>
<reference evidence="11" key="1">
    <citation type="submission" date="2023-05" db="EMBL/GenBank/DDBJ databases">
        <authorList>
            <person name="Huff M."/>
        </authorList>
    </citation>
    <scope>NUCLEOTIDE SEQUENCE</scope>
</reference>
<evidence type="ECO:0000256" key="8">
    <source>
        <dbReference type="ARBA" id="ARBA00023310"/>
    </source>
</evidence>
<dbReference type="Proteomes" id="UP000834106">
    <property type="component" value="Chromosome 16"/>
</dbReference>
<dbReference type="AlphaFoldDB" id="A0AAD1ZZC8"/>
<keyword evidence="7 9" id="KW-0472">Membrane</keyword>
<keyword evidence="6" id="KW-0406">Ion transport</keyword>
<evidence type="ECO:0000256" key="6">
    <source>
        <dbReference type="ARBA" id="ARBA00023065"/>
    </source>
</evidence>
<dbReference type="InterPro" id="IPR007751">
    <property type="entry name" value="DUF676_lipase-like"/>
</dbReference>
<dbReference type="GO" id="GO:0046933">
    <property type="term" value="F:proton-transporting ATP synthase activity, rotational mechanism"/>
    <property type="evidence" value="ECO:0007669"/>
    <property type="project" value="InterPro"/>
</dbReference>
<organism evidence="11 12">
    <name type="scientific">Fraxinus pennsylvanica</name>
    <dbReference type="NCBI Taxonomy" id="56036"/>
    <lineage>
        <taxon>Eukaryota</taxon>
        <taxon>Viridiplantae</taxon>
        <taxon>Streptophyta</taxon>
        <taxon>Embryophyta</taxon>
        <taxon>Tracheophyta</taxon>
        <taxon>Spermatophyta</taxon>
        <taxon>Magnoliopsida</taxon>
        <taxon>eudicotyledons</taxon>
        <taxon>Gunneridae</taxon>
        <taxon>Pentapetalae</taxon>
        <taxon>asterids</taxon>
        <taxon>lamiids</taxon>
        <taxon>Lamiales</taxon>
        <taxon>Oleaceae</taxon>
        <taxon>Oleeae</taxon>
        <taxon>Fraxinus</taxon>
    </lineage>
</organism>
<dbReference type="InterPro" id="IPR026015">
    <property type="entry name" value="ATP_synth_OSCP/delta_N_sf"/>
</dbReference>
<keyword evidence="4" id="KW-0813">Transport</keyword>
<evidence type="ECO:0000256" key="9">
    <source>
        <dbReference type="SAM" id="Phobius"/>
    </source>
</evidence>
<keyword evidence="9" id="KW-1133">Transmembrane helix</keyword>